<accession>A0A3M0CTA5</accession>
<feature type="transmembrane region" description="Helical" evidence="1">
    <location>
        <begin position="20"/>
        <end position="43"/>
    </location>
</feature>
<name>A0A3M0CTA5_9EURY</name>
<organism evidence="2 3">
    <name type="scientific">Haloplanus aerogenes</name>
    <dbReference type="NCBI Taxonomy" id="660522"/>
    <lineage>
        <taxon>Archaea</taxon>
        <taxon>Methanobacteriati</taxon>
        <taxon>Methanobacteriota</taxon>
        <taxon>Stenosarchaea group</taxon>
        <taxon>Halobacteria</taxon>
        <taxon>Halobacteriales</taxon>
        <taxon>Haloferacaceae</taxon>
        <taxon>Haloplanus</taxon>
    </lineage>
</organism>
<dbReference type="AlphaFoldDB" id="A0A3M0CTA5"/>
<evidence type="ECO:0000313" key="2">
    <source>
        <dbReference type="EMBL" id="RMB11670.1"/>
    </source>
</evidence>
<gene>
    <name evidence="2" type="ORF">ATH50_3369</name>
</gene>
<reference evidence="2 3" key="1">
    <citation type="journal article" date="2015" name="Stand. Genomic Sci.">
        <title>Genomic Encyclopedia of Bacterial and Archaeal Type Strains, Phase III: the genomes of soil and plant-associated and newly described type strains.</title>
        <authorList>
            <person name="Whitman W.B."/>
            <person name="Woyke T."/>
            <person name="Klenk H.P."/>
            <person name="Zhou Y."/>
            <person name="Lilburn T.G."/>
            <person name="Beck B.J."/>
            <person name="De Vos P."/>
            <person name="Vandamme P."/>
            <person name="Eisen J.A."/>
            <person name="Garrity G."/>
            <person name="Hugenholtz P."/>
            <person name="Kyrpides N.C."/>
        </authorList>
    </citation>
    <scope>NUCLEOTIDE SEQUENCE [LARGE SCALE GENOMIC DNA]</scope>
    <source>
        <strain evidence="2 3">CGMCC 1.10124</strain>
    </source>
</reference>
<protein>
    <submittedName>
        <fullName evidence="2">Uncharacterized protein</fullName>
    </submittedName>
</protein>
<comment type="caution">
    <text evidence="2">The sequence shown here is derived from an EMBL/GenBank/DDBJ whole genome shotgun (WGS) entry which is preliminary data.</text>
</comment>
<sequence length="44" mass="4836">MTSLDRFSHPAWVTGLATAASYSLGLLAMFVLLFVVPFLLFLFA</sequence>
<dbReference type="EMBL" id="REFS01000008">
    <property type="protein sequence ID" value="RMB11670.1"/>
    <property type="molecule type" value="Genomic_DNA"/>
</dbReference>
<evidence type="ECO:0000313" key="3">
    <source>
        <dbReference type="Proteomes" id="UP000277326"/>
    </source>
</evidence>
<evidence type="ECO:0000256" key="1">
    <source>
        <dbReference type="SAM" id="Phobius"/>
    </source>
</evidence>
<dbReference type="RefSeq" id="WP_277872156.1">
    <property type="nucleotide sequence ID" value="NZ_CP034145.1"/>
</dbReference>
<keyword evidence="1" id="KW-0472">Membrane</keyword>
<keyword evidence="1" id="KW-0812">Transmembrane</keyword>
<dbReference type="Proteomes" id="UP000277326">
    <property type="component" value="Unassembled WGS sequence"/>
</dbReference>
<proteinExistence type="predicted"/>
<keyword evidence="1" id="KW-1133">Transmembrane helix</keyword>
<dbReference type="GeneID" id="80090989"/>